<dbReference type="Pfam" id="PF00497">
    <property type="entry name" value="SBP_bac_3"/>
    <property type="match status" value="1"/>
</dbReference>
<feature type="chain" id="PRO_5026811856" evidence="5">
    <location>
        <begin position="22"/>
        <end position="261"/>
    </location>
</feature>
<accession>A0A6M0Q968</accession>
<dbReference type="PANTHER" id="PTHR35936:SF17">
    <property type="entry name" value="ARGININE-BINDING EXTRACELLULAR PROTEIN ARTP"/>
    <property type="match status" value="1"/>
</dbReference>
<dbReference type="AlphaFoldDB" id="A0A6M0Q968"/>
<name>A0A6M0Q968_9BACI</name>
<dbReference type="Gene3D" id="3.40.190.10">
    <property type="entry name" value="Periplasmic binding protein-like II"/>
    <property type="match status" value="2"/>
</dbReference>
<evidence type="ECO:0000256" key="3">
    <source>
        <dbReference type="ARBA" id="ARBA00023139"/>
    </source>
</evidence>
<keyword evidence="4" id="KW-0449">Lipoprotein</keyword>
<evidence type="ECO:0000313" key="8">
    <source>
        <dbReference type="EMBL" id="NEY72843.1"/>
    </source>
</evidence>
<dbReference type="SUPFAM" id="SSF53850">
    <property type="entry name" value="Periplasmic binding protein-like II"/>
    <property type="match status" value="1"/>
</dbReference>
<protein>
    <submittedName>
        <fullName evidence="8">Transporter substrate-binding domain-containing protein</fullName>
    </submittedName>
</protein>
<dbReference type="SMART" id="SM00079">
    <property type="entry name" value="PBPe"/>
    <property type="match status" value="1"/>
</dbReference>
<dbReference type="EMBL" id="JAAIWM010000005">
    <property type="protein sequence ID" value="NEY72843.1"/>
    <property type="molecule type" value="Genomic_DNA"/>
</dbReference>
<dbReference type="InterPro" id="IPR001638">
    <property type="entry name" value="Solute-binding_3/MltF_N"/>
</dbReference>
<sequence>MNVKKIFMGIIMSVLMAGILAACGGANENGNGGEAKKLVMLTSADYPPYEFIDTEKGNEIVGFDVDIARYITEELGYELDIVDMDFTTLITAMNSEKGDFILAGMTPTPDRMENADFSDVYFTAKHLIVSEKASGIESIEDLAGKTVGVQTGSIQEGEAEKIKETVDITIETRNRVPELVQEILAGRFDAAIIEDTVAAGHFKNNPDLVGFAIEETGEAAGSAIAFPKDSELTDEFNRVLNEMKENGELDKLILKWFGGEE</sequence>
<evidence type="ECO:0000256" key="5">
    <source>
        <dbReference type="SAM" id="SignalP"/>
    </source>
</evidence>
<proteinExistence type="predicted"/>
<dbReference type="SMART" id="SM00062">
    <property type="entry name" value="PBPb"/>
    <property type="match status" value="1"/>
</dbReference>
<dbReference type="PROSITE" id="PS51257">
    <property type="entry name" value="PROKAR_LIPOPROTEIN"/>
    <property type="match status" value="1"/>
</dbReference>
<comment type="subcellular location">
    <subcellularLocation>
        <location evidence="1">Cell membrane</location>
        <topology evidence="1">Lipid-anchor</topology>
    </subcellularLocation>
</comment>
<evidence type="ECO:0000313" key="9">
    <source>
        <dbReference type="Proteomes" id="UP000481043"/>
    </source>
</evidence>
<dbReference type="RefSeq" id="WP_163180324.1">
    <property type="nucleotide sequence ID" value="NZ_JAAIWM010000005.1"/>
</dbReference>
<dbReference type="InterPro" id="IPR001320">
    <property type="entry name" value="Iontro_rcpt_C"/>
</dbReference>
<feature type="domain" description="Solute-binding protein family 3/N-terminal" evidence="6">
    <location>
        <begin position="37"/>
        <end position="260"/>
    </location>
</feature>
<evidence type="ECO:0000256" key="4">
    <source>
        <dbReference type="ARBA" id="ARBA00023288"/>
    </source>
</evidence>
<dbReference type="GO" id="GO:0015276">
    <property type="term" value="F:ligand-gated monoatomic ion channel activity"/>
    <property type="evidence" value="ECO:0007669"/>
    <property type="project" value="InterPro"/>
</dbReference>
<evidence type="ECO:0000256" key="2">
    <source>
        <dbReference type="ARBA" id="ARBA00022729"/>
    </source>
</evidence>
<keyword evidence="3" id="KW-0564">Palmitate</keyword>
<gene>
    <name evidence="8" type="ORF">G4D63_13985</name>
</gene>
<comment type="caution">
    <text evidence="8">The sequence shown here is derived from an EMBL/GenBank/DDBJ whole genome shotgun (WGS) entry which is preliminary data.</text>
</comment>
<evidence type="ECO:0000259" key="6">
    <source>
        <dbReference type="SMART" id="SM00062"/>
    </source>
</evidence>
<keyword evidence="9" id="KW-1185">Reference proteome</keyword>
<evidence type="ECO:0000256" key="1">
    <source>
        <dbReference type="ARBA" id="ARBA00004193"/>
    </source>
</evidence>
<keyword evidence="2 5" id="KW-0732">Signal</keyword>
<evidence type="ECO:0000259" key="7">
    <source>
        <dbReference type="SMART" id="SM00079"/>
    </source>
</evidence>
<dbReference type="Proteomes" id="UP000481043">
    <property type="component" value="Unassembled WGS sequence"/>
</dbReference>
<reference evidence="8 9" key="1">
    <citation type="submission" date="2020-02" db="EMBL/GenBank/DDBJ databases">
        <title>Bacillus aquiflavi sp. nov., isolated from yellow water of strong flavor Chinese baijiu in Yibin region of China.</title>
        <authorList>
            <person name="Xie J."/>
        </authorList>
    </citation>
    <scope>NUCLEOTIDE SEQUENCE [LARGE SCALE GENOMIC DNA]</scope>
    <source>
        <strain evidence="8 9">SA4</strain>
    </source>
</reference>
<organism evidence="8 9">
    <name type="scientific">Bacillus mesophilus</name>
    <dbReference type="NCBI Taxonomy" id="1808955"/>
    <lineage>
        <taxon>Bacteria</taxon>
        <taxon>Bacillati</taxon>
        <taxon>Bacillota</taxon>
        <taxon>Bacilli</taxon>
        <taxon>Bacillales</taxon>
        <taxon>Bacillaceae</taxon>
        <taxon>Bacillus</taxon>
    </lineage>
</organism>
<dbReference type="PANTHER" id="PTHR35936">
    <property type="entry name" value="MEMBRANE-BOUND LYTIC MUREIN TRANSGLYCOSYLASE F"/>
    <property type="match status" value="1"/>
</dbReference>
<dbReference type="GO" id="GO:0005886">
    <property type="term" value="C:plasma membrane"/>
    <property type="evidence" value="ECO:0007669"/>
    <property type="project" value="UniProtKB-SubCell"/>
</dbReference>
<feature type="domain" description="Ionotropic glutamate receptor C-terminal" evidence="7">
    <location>
        <begin position="40"/>
        <end position="259"/>
    </location>
</feature>
<feature type="signal peptide" evidence="5">
    <location>
        <begin position="1"/>
        <end position="21"/>
    </location>
</feature>